<dbReference type="Pfam" id="PF08281">
    <property type="entry name" value="Sigma70_r4_2"/>
    <property type="match status" value="1"/>
</dbReference>
<keyword evidence="4" id="KW-0804">Transcription</keyword>
<gene>
    <name evidence="7" type="ORF">PPG34_00215</name>
</gene>
<dbReference type="Gene3D" id="1.10.10.10">
    <property type="entry name" value="Winged helix-like DNA-binding domain superfamily/Winged helix DNA-binding domain"/>
    <property type="match status" value="1"/>
</dbReference>
<dbReference type="InterPro" id="IPR036388">
    <property type="entry name" value="WH-like_DNA-bd_sf"/>
</dbReference>
<comment type="caution">
    <text evidence="7">The sequence shown here is derived from an EMBL/GenBank/DDBJ whole genome shotgun (WGS) entry which is preliminary data.</text>
</comment>
<evidence type="ECO:0000313" key="7">
    <source>
        <dbReference type="EMBL" id="MDT7040752.1"/>
    </source>
</evidence>
<feature type="domain" description="RNA polymerase sigma factor 70 region 4 type 2" evidence="6">
    <location>
        <begin position="167"/>
        <end position="219"/>
    </location>
</feature>
<dbReference type="InterPro" id="IPR007627">
    <property type="entry name" value="RNA_pol_sigma70_r2"/>
</dbReference>
<sequence length="253" mass="29094">MFLRSYLSYEKFENTSEEQSSAGLLGQHHYQGFNDRQAVTRKMALRMNSQKGTPKGVSHLGEHKLDQILQIALIQNRKKFLQFLNQRVGSKELAEDILQQFCLRALNKESALKKPGSVVVWLYRVLNSTLIDFYRREAKRHQGEAEYARSHNDHVQECDVNPETVCMCFYELIPTLKGEYSEILQRIDLNGESHATVARDLGVTVNLVRVRLHRARQALKQVLLMSCCKSCHEEGFMNCECTHGGKEHSTCIH</sequence>
<proteinExistence type="inferred from homology"/>
<organism evidence="7 8">
    <name type="scientific">Candidatus Nitronereus thalassa</name>
    <dbReference type="NCBI Taxonomy" id="3020898"/>
    <lineage>
        <taxon>Bacteria</taxon>
        <taxon>Pseudomonadati</taxon>
        <taxon>Nitrospirota</taxon>
        <taxon>Nitrospiria</taxon>
        <taxon>Nitrospirales</taxon>
        <taxon>Nitrospiraceae</taxon>
        <taxon>Candidatus Nitronereus</taxon>
    </lineage>
</organism>
<dbReference type="InterPro" id="IPR013324">
    <property type="entry name" value="RNA_pol_sigma_r3/r4-like"/>
</dbReference>
<keyword evidence="3" id="KW-0731">Sigma factor</keyword>
<dbReference type="Gene3D" id="1.10.1740.10">
    <property type="match status" value="1"/>
</dbReference>
<dbReference type="InterPro" id="IPR014284">
    <property type="entry name" value="RNA_pol_sigma-70_dom"/>
</dbReference>
<evidence type="ECO:0000259" key="6">
    <source>
        <dbReference type="Pfam" id="PF08281"/>
    </source>
</evidence>
<name>A0ABU3K2Y9_9BACT</name>
<comment type="similarity">
    <text evidence="1">Belongs to the sigma-70 factor family. ECF subfamily.</text>
</comment>
<dbReference type="InterPro" id="IPR039425">
    <property type="entry name" value="RNA_pol_sigma-70-like"/>
</dbReference>
<dbReference type="PANTHER" id="PTHR43133">
    <property type="entry name" value="RNA POLYMERASE ECF-TYPE SIGMA FACTO"/>
    <property type="match status" value="1"/>
</dbReference>
<dbReference type="InterPro" id="IPR013249">
    <property type="entry name" value="RNA_pol_sigma70_r4_t2"/>
</dbReference>
<dbReference type="EMBL" id="JAQOUE010000001">
    <property type="protein sequence ID" value="MDT7040752.1"/>
    <property type="molecule type" value="Genomic_DNA"/>
</dbReference>
<protein>
    <submittedName>
        <fullName evidence="7">Sigma-70 family RNA polymerase sigma factor</fullName>
    </submittedName>
</protein>
<accession>A0ABU3K2Y9</accession>
<feature type="domain" description="RNA polymerase sigma-70 region 2" evidence="5">
    <location>
        <begin position="76"/>
        <end position="139"/>
    </location>
</feature>
<evidence type="ECO:0000256" key="3">
    <source>
        <dbReference type="ARBA" id="ARBA00023082"/>
    </source>
</evidence>
<evidence type="ECO:0000313" key="8">
    <source>
        <dbReference type="Proteomes" id="UP001250932"/>
    </source>
</evidence>
<dbReference type="SUPFAM" id="SSF88946">
    <property type="entry name" value="Sigma2 domain of RNA polymerase sigma factors"/>
    <property type="match status" value="1"/>
</dbReference>
<evidence type="ECO:0000259" key="5">
    <source>
        <dbReference type="Pfam" id="PF04542"/>
    </source>
</evidence>
<dbReference type="NCBIfam" id="TIGR02937">
    <property type="entry name" value="sigma70-ECF"/>
    <property type="match status" value="1"/>
</dbReference>
<keyword evidence="8" id="KW-1185">Reference proteome</keyword>
<dbReference type="PANTHER" id="PTHR43133:SF62">
    <property type="entry name" value="RNA POLYMERASE SIGMA FACTOR SIGZ"/>
    <property type="match status" value="1"/>
</dbReference>
<dbReference type="Pfam" id="PF04542">
    <property type="entry name" value="Sigma70_r2"/>
    <property type="match status" value="1"/>
</dbReference>
<evidence type="ECO:0000256" key="4">
    <source>
        <dbReference type="ARBA" id="ARBA00023163"/>
    </source>
</evidence>
<evidence type="ECO:0000256" key="1">
    <source>
        <dbReference type="ARBA" id="ARBA00010641"/>
    </source>
</evidence>
<reference evidence="7 8" key="1">
    <citation type="journal article" date="2023" name="ISME J.">
        <title>Cultivation and genomic characterization of novel and ubiquitous marine nitrite-oxidizing bacteria from the Nitrospirales.</title>
        <authorList>
            <person name="Mueller A.J."/>
            <person name="Daebeler A."/>
            <person name="Herbold C.W."/>
            <person name="Kirkegaard R.H."/>
            <person name="Daims H."/>
        </authorList>
    </citation>
    <scope>NUCLEOTIDE SEQUENCE [LARGE SCALE GENOMIC DNA]</scope>
    <source>
        <strain evidence="7 8">EB</strain>
    </source>
</reference>
<dbReference type="SUPFAM" id="SSF88659">
    <property type="entry name" value="Sigma3 and sigma4 domains of RNA polymerase sigma factors"/>
    <property type="match status" value="1"/>
</dbReference>
<dbReference type="Proteomes" id="UP001250932">
    <property type="component" value="Unassembled WGS sequence"/>
</dbReference>
<dbReference type="InterPro" id="IPR013325">
    <property type="entry name" value="RNA_pol_sigma_r2"/>
</dbReference>
<keyword evidence="2" id="KW-0805">Transcription regulation</keyword>
<evidence type="ECO:0000256" key="2">
    <source>
        <dbReference type="ARBA" id="ARBA00023015"/>
    </source>
</evidence>
<dbReference type="RefSeq" id="WP_313831110.1">
    <property type="nucleotide sequence ID" value="NZ_JAQOUE010000001.1"/>
</dbReference>